<dbReference type="PANTHER" id="PTHR39477:SF1">
    <property type="entry name" value="BETA-FLANKING PROTEIN"/>
    <property type="match status" value="1"/>
</dbReference>
<feature type="compositionally biased region" description="Basic and acidic residues" evidence="1">
    <location>
        <begin position="1"/>
        <end position="53"/>
    </location>
</feature>
<dbReference type="Proteomes" id="UP000326924">
    <property type="component" value="Unassembled WGS sequence"/>
</dbReference>
<dbReference type="Pfam" id="PF24845">
    <property type="entry name" value="DUF7721"/>
    <property type="match status" value="1"/>
</dbReference>
<comment type="caution">
    <text evidence="3">The sequence shown here is derived from an EMBL/GenBank/DDBJ whole genome shotgun (WGS) entry which is preliminary data.</text>
</comment>
<feature type="compositionally biased region" description="Basic and acidic residues" evidence="1">
    <location>
        <begin position="155"/>
        <end position="166"/>
    </location>
</feature>
<organism evidence="3 4">
    <name type="scientific">Sphaerosporella brunnea</name>
    <dbReference type="NCBI Taxonomy" id="1250544"/>
    <lineage>
        <taxon>Eukaryota</taxon>
        <taxon>Fungi</taxon>
        <taxon>Dikarya</taxon>
        <taxon>Ascomycota</taxon>
        <taxon>Pezizomycotina</taxon>
        <taxon>Pezizomycetes</taxon>
        <taxon>Pezizales</taxon>
        <taxon>Pyronemataceae</taxon>
        <taxon>Sphaerosporella</taxon>
    </lineage>
</organism>
<name>A0A5J5EIT3_9PEZI</name>
<evidence type="ECO:0000256" key="1">
    <source>
        <dbReference type="SAM" id="MobiDB-lite"/>
    </source>
</evidence>
<evidence type="ECO:0000313" key="4">
    <source>
        <dbReference type="Proteomes" id="UP000326924"/>
    </source>
</evidence>
<dbReference type="PANTHER" id="PTHR39477">
    <property type="entry name" value="CHROMOSOME 8, WHOLE GENOME SHOTGUN SEQUENCE"/>
    <property type="match status" value="1"/>
</dbReference>
<gene>
    <name evidence="3" type="ORF">FN846DRAFT_784841</name>
</gene>
<evidence type="ECO:0000259" key="2">
    <source>
        <dbReference type="Pfam" id="PF24845"/>
    </source>
</evidence>
<dbReference type="InterPro" id="IPR056138">
    <property type="entry name" value="DUF7721"/>
</dbReference>
<protein>
    <recommendedName>
        <fullName evidence="2">DUF7721 domain-containing protein</fullName>
    </recommendedName>
</protein>
<accession>A0A5J5EIT3</accession>
<feature type="domain" description="DUF7721" evidence="2">
    <location>
        <begin position="175"/>
        <end position="253"/>
    </location>
</feature>
<feature type="region of interest" description="Disordered" evidence="1">
    <location>
        <begin position="1"/>
        <end position="191"/>
    </location>
</feature>
<dbReference type="EMBL" id="VXIS01000255">
    <property type="protein sequence ID" value="KAA8895595.1"/>
    <property type="molecule type" value="Genomic_DNA"/>
</dbReference>
<evidence type="ECO:0000313" key="3">
    <source>
        <dbReference type="EMBL" id="KAA8895595.1"/>
    </source>
</evidence>
<sequence length="332" mass="36182">MDAFFDKAKDLLAERSHESGKTSREDQIQAEEQHRRAGDVYANEERRGEEAGYGRRQAGGHGSGSYGERREEGYGRHEGSYGERRGEEGYGRQEGGHNRHEESSYSERRYEEPPRRDERTGSSGYSGRGDTHPATYGSDTTRDTRGYSRPGGSDYGDRRQHGERESYYNGSVDAEAQRVAEQHAGSHESSLFSSALGLLKGRESSMRHDDVDEGEYVKNHQKLYGQGHSGQQNSQSLGQAAAIQALKMFTSGGKEKQQGGQSAFIGMAMAEAAKLFDSQSAKGNVAPQESKQDVVGQAAQVALKLFMKSKIDSGAGGSGSGDLLGLASKFLF</sequence>
<proteinExistence type="predicted"/>
<feature type="compositionally biased region" description="Basic and acidic residues" evidence="1">
    <location>
        <begin position="175"/>
        <end position="186"/>
    </location>
</feature>
<dbReference type="OrthoDB" id="2290255at2759"/>
<feature type="compositionally biased region" description="Basic and acidic residues" evidence="1">
    <location>
        <begin position="67"/>
        <end position="120"/>
    </location>
</feature>
<reference evidence="3 4" key="1">
    <citation type="submission" date="2019-09" db="EMBL/GenBank/DDBJ databases">
        <title>Draft genome of the ectomycorrhizal ascomycete Sphaerosporella brunnea.</title>
        <authorList>
            <consortium name="DOE Joint Genome Institute"/>
            <person name="Benucci G.M."/>
            <person name="Marozzi G."/>
            <person name="Antonielli L."/>
            <person name="Sanchez S."/>
            <person name="Marco P."/>
            <person name="Wang X."/>
            <person name="Falini L.B."/>
            <person name="Barry K."/>
            <person name="Haridas S."/>
            <person name="Lipzen A."/>
            <person name="Labutti K."/>
            <person name="Grigoriev I.V."/>
            <person name="Murat C."/>
            <person name="Martin F."/>
            <person name="Albertini E."/>
            <person name="Donnini D."/>
            <person name="Bonito G."/>
        </authorList>
    </citation>
    <scope>NUCLEOTIDE SEQUENCE [LARGE SCALE GENOMIC DNA]</scope>
    <source>
        <strain evidence="3 4">Sb_GMNB300</strain>
    </source>
</reference>
<dbReference type="AlphaFoldDB" id="A0A5J5EIT3"/>
<dbReference type="InParanoid" id="A0A5J5EIT3"/>
<keyword evidence="4" id="KW-1185">Reference proteome</keyword>